<keyword evidence="16" id="KW-1185">Reference proteome</keyword>
<dbReference type="InterPro" id="IPR015895">
    <property type="entry name" value="4pyrrol_synth_GluRdtase_N"/>
</dbReference>
<evidence type="ECO:0000256" key="5">
    <source>
        <dbReference type="ARBA" id="ARBA00023002"/>
    </source>
</evidence>
<feature type="domain" description="Glutamyl-tRNA reductase N-terminal" evidence="14">
    <location>
        <begin position="9"/>
        <end position="158"/>
    </location>
</feature>
<dbReference type="GO" id="GO:0019353">
    <property type="term" value="P:protoporphyrinogen IX biosynthetic process from glutamate"/>
    <property type="evidence" value="ECO:0007669"/>
    <property type="project" value="TreeGrafter"/>
</dbReference>
<comment type="catalytic activity">
    <reaction evidence="7 8 11">
        <text>(S)-4-amino-5-oxopentanoate + tRNA(Glu) + NADP(+) = L-glutamyl-tRNA(Glu) + NADPH + H(+)</text>
        <dbReference type="Rhea" id="RHEA:12344"/>
        <dbReference type="Rhea" id="RHEA-COMP:9663"/>
        <dbReference type="Rhea" id="RHEA-COMP:9680"/>
        <dbReference type="ChEBI" id="CHEBI:15378"/>
        <dbReference type="ChEBI" id="CHEBI:57501"/>
        <dbReference type="ChEBI" id="CHEBI:57783"/>
        <dbReference type="ChEBI" id="CHEBI:58349"/>
        <dbReference type="ChEBI" id="CHEBI:78442"/>
        <dbReference type="ChEBI" id="CHEBI:78520"/>
        <dbReference type="EC" id="1.2.1.70"/>
    </reaction>
</comment>
<name>A0A150WYC0_9BACT</name>
<dbReference type="InterPro" id="IPR015896">
    <property type="entry name" value="4pyrrol_synth_GluRdtase_dimer"/>
</dbReference>
<dbReference type="GO" id="GO:0050661">
    <property type="term" value="F:NADP binding"/>
    <property type="evidence" value="ECO:0007669"/>
    <property type="project" value="InterPro"/>
</dbReference>
<protein>
    <recommendedName>
        <fullName evidence="3 8">Glutamyl-tRNA reductase</fullName>
        <shortName evidence="8">GluTR</shortName>
        <ecNumber evidence="3 8">1.2.1.70</ecNumber>
    </recommendedName>
</protein>
<dbReference type="RefSeq" id="WP_068225093.1">
    <property type="nucleotide sequence ID" value="NZ_LRPC01000032.1"/>
</dbReference>
<dbReference type="SUPFAM" id="SSF51735">
    <property type="entry name" value="NAD(P)-binding Rossmann-fold domains"/>
    <property type="match status" value="1"/>
</dbReference>
<dbReference type="SUPFAM" id="SSF69075">
    <property type="entry name" value="Glutamyl tRNA-reductase dimerization domain"/>
    <property type="match status" value="1"/>
</dbReference>
<dbReference type="PANTHER" id="PTHR43013:SF1">
    <property type="entry name" value="GLUTAMYL-TRNA REDUCTASE"/>
    <property type="match status" value="1"/>
</dbReference>
<dbReference type="PIRSF" id="PIRSF000445">
    <property type="entry name" value="4pyrrol_synth_GluRdtase"/>
    <property type="match status" value="1"/>
</dbReference>
<dbReference type="InterPro" id="IPR036343">
    <property type="entry name" value="GluRdtase_N_sf"/>
</dbReference>
<keyword evidence="4 8" id="KW-0521">NADP</keyword>
<dbReference type="Gene3D" id="3.40.50.720">
    <property type="entry name" value="NAD(P)-binding Rossmann-like Domain"/>
    <property type="match status" value="1"/>
</dbReference>
<evidence type="ECO:0000256" key="6">
    <source>
        <dbReference type="ARBA" id="ARBA00023244"/>
    </source>
</evidence>
<comment type="domain">
    <text evidence="8">Possesses an unusual extended V-shaped dimeric structure with each monomer consisting of three distinct domains arranged along a curved 'spinal' alpha-helix. The N-terminal catalytic domain specifically recognizes the glutamate moiety of the substrate. The second domain is the NADPH-binding domain, and the third C-terminal domain is responsible for dimerization.</text>
</comment>
<dbReference type="InterPro" id="IPR036291">
    <property type="entry name" value="NAD(P)-bd_dom_sf"/>
</dbReference>
<dbReference type="InterPro" id="IPR036453">
    <property type="entry name" value="GluRdtase_dimer_dom_sf"/>
</dbReference>
<dbReference type="Pfam" id="PF01488">
    <property type="entry name" value="Shikimate_DH"/>
    <property type="match status" value="1"/>
</dbReference>
<accession>A0A150WYC0</accession>
<evidence type="ECO:0000256" key="3">
    <source>
        <dbReference type="ARBA" id="ARBA00012970"/>
    </source>
</evidence>
<dbReference type="EC" id="1.2.1.70" evidence="3 8"/>
<dbReference type="Proteomes" id="UP000075606">
    <property type="component" value="Unassembled WGS sequence"/>
</dbReference>
<comment type="subunit">
    <text evidence="8">Homodimer.</text>
</comment>
<dbReference type="SUPFAM" id="SSF69742">
    <property type="entry name" value="Glutamyl tRNA-reductase catalytic, N-terminal domain"/>
    <property type="match status" value="1"/>
</dbReference>
<evidence type="ECO:0000256" key="1">
    <source>
        <dbReference type="ARBA" id="ARBA00005059"/>
    </source>
</evidence>
<dbReference type="InterPro" id="IPR000343">
    <property type="entry name" value="4pyrrol_synth_GluRdtase"/>
</dbReference>
<reference evidence="15 16" key="1">
    <citation type="submission" date="2016-01" db="EMBL/GenBank/DDBJ databases">
        <title>Genome sequencing of Roseivirga spongicola UST030701-084.</title>
        <authorList>
            <person name="Selvaratnam C."/>
            <person name="Thevarajoo S."/>
            <person name="Goh K.M."/>
            <person name="Ee R."/>
            <person name="Chan K.-G."/>
            <person name="Chong C.S."/>
        </authorList>
    </citation>
    <scope>NUCLEOTIDE SEQUENCE [LARGE SCALE GENOMIC DNA]</scope>
    <source>
        <strain evidence="15 16">UST030701-084</strain>
    </source>
</reference>
<dbReference type="OrthoDB" id="110209at2"/>
<gene>
    <name evidence="8" type="primary">hemA</name>
    <name evidence="15" type="ORF">AWW68_18220</name>
</gene>
<dbReference type="EMBL" id="LRPC01000032">
    <property type="protein sequence ID" value="KYG71483.1"/>
    <property type="molecule type" value="Genomic_DNA"/>
</dbReference>
<dbReference type="Pfam" id="PF00745">
    <property type="entry name" value="GlutR_dimer"/>
    <property type="match status" value="1"/>
</dbReference>
<dbReference type="UniPathway" id="UPA00251">
    <property type="reaction ID" value="UER00316"/>
</dbReference>
<evidence type="ECO:0000259" key="14">
    <source>
        <dbReference type="Pfam" id="PF05201"/>
    </source>
</evidence>
<evidence type="ECO:0000256" key="10">
    <source>
        <dbReference type="PIRSR" id="PIRSR000445-3"/>
    </source>
</evidence>
<evidence type="ECO:0000259" key="13">
    <source>
        <dbReference type="Pfam" id="PF01488"/>
    </source>
</evidence>
<comment type="caution">
    <text evidence="8">Lacks conserved residue(s) required for the propagation of feature annotation.</text>
</comment>
<evidence type="ECO:0000256" key="2">
    <source>
        <dbReference type="ARBA" id="ARBA00005916"/>
    </source>
</evidence>
<comment type="pathway">
    <text evidence="1 8 11">Porphyrin-containing compound metabolism; protoporphyrin-IX biosynthesis; 5-aminolevulinate from L-glutamyl-tRNA(Glu): step 1/2.</text>
</comment>
<evidence type="ECO:0000259" key="12">
    <source>
        <dbReference type="Pfam" id="PF00745"/>
    </source>
</evidence>
<evidence type="ECO:0000313" key="16">
    <source>
        <dbReference type="Proteomes" id="UP000075606"/>
    </source>
</evidence>
<evidence type="ECO:0000313" key="15">
    <source>
        <dbReference type="EMBL" id="KYG71483.1"/>
    </source>
</evidence>
<keyword evidence="5 8" id="KW-0560">Oxidoreductase</keyword>
<comment type="similarity">
    <text evidence="2 8 11">Belongs to the glutamyl-tRNA reductase family.</text>
</comment>
<comment type="caution">
    <text evidence="15">The sequence shown here is derived from an EMBL/GenBank/DDBJ whole genome shotgun (WGS) entry which is preliminary data.</text>
</comment>
<feature type="binding site" evidence="8 10">
    <location>
        <begin position="191"/>
        <end position="196"/>
    </location>
    <ligand>
        <name>NADP(+)</name>
        <dbReference type="ChEBI" id="CHEBI:58349"/>
    </ligand>
</feature>
<evidence type="ECO:0000256" key="11">
    <source>
        <dbReference type="RuleBase" id="RU000584"/>
    </source>
</evidence>
<dbReference type="InterPro" id="IPR006151">
    <property type="entry name" value="Shikm_DH/Glu-tRNA_Rdtase"/>
</dbReference>
<dbReference type="Gene3D" id="3.30.460.30">
    <property type="entry name" value="Glutamyl-tRNA reductase, N-terminal domain"/>
    <property type="match status" value="1"/>
</dbReference>
<evidence type="ECO:0000256" key="4">
    <source>
        <dbReference type="ARBA" id="ARBA00022857"/>
    </source>
</evidence>
<dbReference type="HAMAP" id="MF_00087">
    <property type="entry name" value="Glu_tRNA_reductase"/>
    <property type="match status" value="1"/>
</dbReference>
<dbReference type="STRING" id="333140.AWW68_18220"/>
<evidence type="ECO:0000256" key="9">
    <source>
        <dbReference type="PIRSR" id="PIRSR000445-1"/>
    </source>
</evidence>
<sequence>MKEGFKVLSLSYKKAPVEIREVLSVSDSLAAEFLLEFPHTTEVNDLMVLSTCNRTEIYYSAEKSLSTEILVYLGLKKGLQNPTQYLQYFDEILSAEKASEYLFRVSMGLEAQVVGDLQIINQIKRAYQASADANMAGPFLHRLLHTIFFANKRVVQETAFRDGAASVSYATAELVKTLAQAFVDTKVLVMGIGEIGEDLAKHLTDAPFSVTLTNRSEAKLMEVAESCGLSTLPFVGIKEKLSEFDIVISSLPVKDFIDVTDIASAEGSGLKYFIDLSIPRSISPAIESVAGVNLYNIDEIQDKTSQAVQKRVDAIPQVEAIVSESMAEFTDWSREMEVSPTIQKLKNALEEIRQEELKKHLKNVSPEVEMFANKFSKSITNKIMKLPVLQLKAACQRGEAETLIDVLNDLFNLEKDPVKQ</sequence>
<feature type="active site" description="Nucleophile" evidence="8 9">
    <location>
        <position position="52"/>
    </location>
</feature>
<feature type="domain" description="Quinate/shikimate 5-dehydrogenase/glutamyl-tRNA reductase" evidence="13">
    <location>
        <begin position="173"/>
        <end position="301"/>
    </location>
</feature>
<feature type="binding site" evidence="8">
    <location>
        <position position="122"/>
    </location>
    <ligand>
        <name>substrate</name>
    </ligand>
</feature>
<dbReference type="Pfam" id="PF05201">
    <property type="entry name" value="GlutR_N"/>
    <property type="match status" value="1"/>
</dbReference>
<feature type="binding site" evidence="8">
    <location>
        <begin position="116"/>
        <end position="118"/>
    </location>
    <ligand>
        <name>substrate</name>
    </ligand>
</feature>
<dbReference type="AlphaFoldDB" id="A0A150WYC0"/>
<keyword evidence="6 8" id="KW-0627">Porphyrin biosynthesis</keyword>
<organism evidence="15 16">
    <name type="scientific">Roseivirga spongicola</name>
    <dbReference type="NCBI Taxonomy" id="333140"/>
    <lineage>
        <taxon>Bacteria</taxon>
        <taxon>Pseudomonadati</taxon>
        <taxon>Bacteroidota</taxon>
        <taxon>Cytophagia</taxon>
        <taxon>Cytophagales</taxon>
        <taxon>Roseivirgaceae</taxon>
        <taxon>Roseivirga</taxon>
    </lineage>
</organism>
<evidence type="ECO:0000256" key="8">
    <source>
        <dbReference type="HAMAP-Rule" id="MF_00087"/>
    </source>
</evidence>
<dbReference type="GO" id="GO:0008883">
    <property type="term" value="F:glutamyl-tRNA reductase activity"/>
    <property type="evidence" value="ECO:0007669"/>
    <property type="project" value="UniProtKB-UniRule"/>
</dbReference>
<dbReference type="PANTHER" id="PTHR43013">
    <property type="entry name" value="GLUTAMYL-TRNA REDUCTASE"/>
    <property type="match status" value="1"/>
</dbReference>
<comment type="function">
    <text evidence="8">Catalyzes the NADPH-dependent reduction of glutamyl-tRNA(Glu) to glutamate 1-semialdehyde (GSA).</text>
</comment>
<feature type="binding site" evidence="8">
    <location>
        <begin position="51"/>
        <end position="54"/>
    </location>
    <ligand>
        <name>substrate</name>
    </ligand>
</feature>
<feature type="domain" description="Tetrapyrrole biosynthesis glutamyl-tRNA reductase dimerisation" evidence="12">
    <location>
        <begin position="317"/>
        <end position="413"/>
    </location>
</feature>
<dbReference type="NCBIfam" id="TIGR01035">
    <property type="entry name" value="hemA"/>
    <property type="match status" value="1"/>
</dbReference>
<comment type="miscellaneous">
    <text evidence="8">During catalysis, the active site Cys acts as a nucleophile attacking the alpha-carbonyl group of tRNA-bound glutamate with the formation of a thioester intermediate between enzyme and glutamate, and the concomitant release of tRNA(Glu). The thioester intermediate is finally reduced by direct hydride transfer from NADPH, to form the product GSA.</text>
</comment>
<evidence type="ECO:0000256" key="7">
    <source>
        <dbReference type="ARBA" id="ARBA00047464"/>
    </source>
</evidence>
<proteinExistence type="inferred from homology"/>